<comment type="caution">
    <text evidence="2">The sequence shown here is derived from an EMBL/GenBank/DDBJ whole genome shotgun (WGS) entry which is preliminary data.</text>
</comment>
<protein>
    <recommendedName>
        <fullName evidence="4">Choice-of-anchor G family protein</fullName>
    </recommendedName>
</protein>
<keyword evidence="3" id="KW-1185">Reference proteome</keyword>
<feature type="chain" id="PRO_5038354047" description="Choice-of-anchor G family protein" evidence="1">
    <location>
        <begin position="22"/>
        <end position="617"/>
    </location>
</feature>
<dbReference type="InterPro" id="IPR047900">
    <property type="entry name" value="Choice_anch_G"/>
</dbReference>
<dbReference type="NCBIfam" id="NF033766">
    <property type="entry name" value="choice_anch_G"/>
    <property type="match status" value="1"/>
</dbReference>
<proteinExistence type="predicted"/>
<dbReference type="AlphaFoldDB" id="A0A2S9QN02"/>
<feature type="signal peptide" evidence="1">
    <location>
        <begin position="1"/>
        <end position="21"/>
    </location>
</feature>
<evidence type="ECO:0000256" key="1">
    <source>
        <dbReference type="SAM" id="SignalP"/>
    </source>
</evidence>
<sequence length="617" mass="60396">MLTRRGTVTAAGAVLAVALVAQDGMTSDAQWTDSEWTHAALGTADCSDPEGRFVTSGEGRVLSGSLLGPDLDETARVSGVRVTHDGTAAIPDPPTAAPANTVVDAYADPLDVTAINAVNLGLTGLLQIPLGTSTGLLGQYARAADGGDAVGASGYVTGSGGINLDGEEGGYPDIATLRLSDLLDSLGTDLSSVTQDVSDVSLDVGAVAGRAALAEGCEALWDGEPAAAVQRDYLAAGLDADVTSPTVGGLTGAVDASVLNVQNAVNGIAGRTGLLSGVTTSLVTAVTNALGLVTGLAGLRVAPSGTTVTLAAIDLRLAPLNAFLAQPIEDAGGILSIDLAGGTVSIDTAALLGAATGEAGRTTLNGLPPNTELLSDPALVEALTAALGSALTEWISSVDGLLASALELATITIDVSIPFQRCSLLGVLGACVGTWQNAGQLRATVSGTLAQLTGGTATVAVDTSALNLGLIGNLLTGLVGAVTGVLGTVLGPLVGGILQGPLTQEALPLARLPGDALTALGGPLGAALSSVFTGLSSAGIASITVNAQNVPAEGGAGPPEWASDPREGPLEVAALRISLLEAAPNPVRLYLGRGAVGPLCTITAAAGGGCPGATPEV</sequence>
<keyword evidence="1" id="KW-0732">Signal</keyword>
<reference evidence="2 3" key="1">
    <citation type="journal article" date="2017" name="New Microbes New Infect">
        <title>Genome sequence of 'Leucobacter massiliensis' sp. nov. isolated from human pharynx after travel to the 2014 Hajj.</title>
        <authorList>
            <person name="Leangapichart T."/>
            <person name="Gautret P."/>
            <person name="Nguyen T.T."/>
            <person name="Armstrong N."/>
            <person name="Rolain J.M."/>
        </authorList>
    </citation>
    <scope>NUCLEOTIDE SEQUENCE [LARGE SCALE GENOMIC DNA]</scope>
    <source>
        <strain evidence="2 3">122RC15</strain>
    </source>
</reference>
<accession>A0A2S9QN02</accession>
<evidence type="ECO:0000313" key="2">
    <source>
        <dbReference type="EMBL" id="PRI10970.1"/>
    </source>
</evidence>
<gene>
    <name evidence="2" type="ORF">B4915_08785</name>
</gene>
<dbReference type="EMBL" id="MWZD01000017">
    <property type="protein sequence ID" value="PRI10970.1"/>
    <property type="molecule type" value="Genomic_DNA"/>
</dbReference>
<evidence type="ECO:0008006" key="4">
    <source>
        <dbReference type="Google" id="ProtNLM"/>
    </source>
</evidence>
<name>A0A2S9QN02_9MICO</name>
<dbReference type="Proteomes" id="UP000238650">
    <property type="component" value="Unassembled WGS sequence"/>
</dbReference>
<evidence type="ECO:0000313" key="3">
    <source>
        <dbReference type="Proteomes" id="UP000238650"/>
    </source>
</evidence>
<organism evidence="2 3">
    <name type="scientific">Leucobacter massiliensis</name>
    <dbReference type="NCBI Taxonomy" id="1686285"/>
    <lineage>
        <taxon>Bacteria</taxon>
        <taxon>Bacillati</taxon>
        <taxon>Actinomycetota</taxon>
        <taxon>Actinomycetes</taxon>
        <taxon>Micrococcales</taxon>
        <taxon>Microbacteriaceae</taxon>
        <taxon>Leucobacter</taxon>
    </lineage>
</organism>